<feature type="domain" description="AB hydrolase-1" evidence="1">
    <location>
        <begin position="23"/>
        <end position="259"/>
    </location>
</feature>
<dbReference type="InterPro" id="IPR050471">
    <property type="entry name" value="AB_hydrolase"/>
</dbReference>
<name>A0ABP9ICS9_9ACTN</name>
<reference evidence="3" key="1">
    <citation type="journal article" date="2019" name="Int. J. Syst. Evol. Microbiol.">
        <title>The Global Catalogue of Microorganisms (GCM) 10K type strain sequencing project: providing services to taxonomists for standard genome sequencing and annotation.</title>
        <authorList>
            <consortium name="The Broad Institute Genomics Platform"/>
            <consortium name="The Broad Institute Genome Sequencing Center for Infectious Disease"/>
            <person name="Wu L."/>
            <person name="Ma J."/>
        </authorList>
    </citation>
    <scope>NUCLEOTIDE SEQUENCE [LARGE SCALE GENOMIC DNA]</scope>
    <source>
        <strain evidence="3">JCM 17986</strain>
    </source>
</reference>
<dbReference type="PANTHER" id="PTHR43433:SF5">
    <property type="entry name" value="AB HYDROLASE-1 DOMAIN-CONTAINING PROTEIN"/>
    <property type="match status" value="1"/>
</dbReference>
<keyword evidence="3" id="KW-1185">Reference proteome</keyword>
<evidence type="ECO:0000259" key="1">
    <source>
        <dbReference type="Pfam" id="PF00561"/>
    </source>
</evidence>
<dbReference type="Proteomes" id="UP001500466">
    <property type="component" value="Unassembled WGS sequence"/>
</dbReference>
<dbReference type="Pfam" id="PF00561">
    <property type="entry name" value="Abhydrolase_1"/>
    <property type="match status" value="1"/>
</dbReference>
<dbReference type="Gene3D" id="3.40.50.1820">
    <property type="entry name" value="alpha/beta hydrolase"/>
    <property type="match status" value="1"/>
</dbReference>
<dbReference type="GO" id="GO:0016787">
    <property type="term" value="F:hydrolase activity"/>
    <property type="evidence" value="ECO:0007669"/>
    <property type="project" value="UniProtKB-KW"/>
</dbReference>
<dbReference type="PANTHER" id="PTHR43433">
    <property type="entry name" value="HYDROLASE, ALPHA/BETA FOLD FAMILY PROTEIN"/>
    <property type="match status" value="1"/>
</dbReference>
<dbReference type="EMBL" id="BAABHS010000053">
    <property type="protein sequence ID" value="GAA4994736.1"/>
    <property type="molecule type" value="Genomic_DNA"/>
</dbReference>
<proteinExistence type="predicted"/>
<comment type="caution">
    <text evidence="2">The sequence shown here is derived from an EMBL/GenBank/DDBJ whole genome shotgun (WGS) entry which is preliminary data.</text>
</comment>
<protein>
    <submittedName>
        <fullName evidence="2">Alpha/beta hydrolase</fullName>
    </submittedName>
</protein>
<evidence type="ECO:0000313" key="2">
    <source>
        <dbReference type="EMBL" id="GAA4994736.1"/>
    </source>
</evidence>
<dbReference type="SUPFAM" id="SSF53474">
    <property type="entry name" value="alpha/beta-Hydrolases"/>
    <property type="match status" value="1"/>
</dbReference>
<sequence length="273" mass="30358">MPTYQSPVDGATLAYQDYGTGTPIVFVAGWSLNGDSWEYQMHHFLEHGYRCVLPDRRGHGRSDRPRTGYDVNTRADDLAGLIELLDLQDVTLVAHSCGGGEAVRYLSRHGSDRVARLAMLAPTIPFMMQTDDNPVGVPKAALDMTLDLLRTDRPKWFADFVSSYFATHMRPGMSQAMNDEELRRGLSAAPQAVLEVQREAFTTDHRGDIAELTVPTLLIHGQADAQIPIEITSRQLVQLAPDAELKEYWDAGHGLYLTHKDEVNADLHAFIKG</sequence>
<dbReference type="InterPro" id="IPR029058">
    <property type="entry name" value="AB_hydrolase_fold"/>
</dbReference>
<gene>
    <name evidence="2" type="ORF">GCM10023205_79520</name>
</gene>
<dbReference type="RefSeq" id="WP_345680758.1">
    <property type="nucleotide sequence ID" value="NZ_BAABHS010000053.1"/>
</dbReference>
<keyword evidence="2" id="KW-0378">Hydrolase</keyword>
<dbReference type="PRINTS" id="PR00111">
    <property type="entry name" value="ABHYDROLASE"/>
</dbReference>
<accession>A0ABP9ICS9</accession>
<organism evidence="2 3">
    <name type="scientific">Yinghuangia aomiensis</name>
    <dbReference type="NCBI Taxonomy" id="676205"/>
    <lineage>
        <taxon>Bacteria</taxon>
        <taxon>Bacillati</taxon>
        <taxon>Actinomycetota</taxon>
        <taxon>Actinomycetes</taxon>
        <taxon>Kitasatosporales</taxon>
        <taxon>Streptomycetaceae</taxon>
        <taxon>Yinghuangia</taxon>
    </lineage>
</organism>
<evidence type="ECO:0000313" key="3">
    <source>
        <dbReference type="Proteomes" id="UP001500466"/>
    </source>
</evidence>
<dbReference type="InterPro" id="IPR000073">
    <property type="entry name" value="AB_hydrolase_1"/>
</dbReference>